<dbReference type="AlphaFoldDB" id="A0A8R2AZH3"/>
<dbReference type="GO" id="GO:0005375">
    <property type="term" value="F:copper ion transmembrane transporter activity"/>
    <property type="evidence" value="ECO:0007669"/>
    <property type="project" value="UniProtKB-UniRule"/>
</dbReference>
<reference evidence="6" key="2">
    <citation type="submission" date="2022-06" db="UniProtKB">
        <authorList>
            <consortium name="EnsemblMetazoa"/>
        </authorList>
    </citation>
    <scope>IDENTIFICATION</scope>
</reference>
<keyword evidence="4" id="KW-0186">Copper</keyword>
<feature type="compositionally biased region" description="Basic and acidic residues" evidence="5">
    <location>
        <begin position="11"/>
        <end position="21"/>
    </location>
</feature>
<comment type="similarity">
    <text evidence="4">Belongs to the copper transporter (Ctr) (TC 1.A.56) family. SLC31A subfamily.</text>
</comment>
<dbReference type="Proteomes" id="UP000007819">
    <property type="component" value="Chromosome A2"/>
</dbReference>
<keyword evidence="3 4" id="KW-0472">Membrane</keyword>
<keyword evidence="1 4" id="KW-0812">Transmembrane</keyword>
<accession>A0A8R2AZH3</accession>
<dbReference type="EnsemblMetazoa" id="XM_016802474.2">
    <property type="protein sequence ID" value="XP_016657963.1"/>
    <property type="gene ID" value="LOC100165693"/>
</dbReference>
<reference evidence="7" key="1">
    <citation type="submission" date="2010-06" db="EMBL/GenBank/DDBJ databases">
        <authorList>
            <person name="Jiang H."/>
            <person name="Abraham K."/>
            <person name="Ali S."/>
            <person name="Alsbrooks S.L."/>
            <person name="Anim B.N."/>
            <person name="Anosike U.S."/>
            <person name="Attaway T."/>
            <person name="Bandaranaike D.P."/>
            <person name="Battles P.K."/>
            <person name="Bell S.N."/>
            <person name="Bell A.V."/>
            <person name="Beltran B."/>
            <person name="Bickham C."/>
            <person name="Bustamante Y."/>
            <person name="Caleb T."/>
            <person name="Canada A."/>
            <person name="Cardenas V."/>
            <person name="Carter K."/>
            <person name="Chacko J."/>
            <person name="Chandrabose M.N."/>
            <person name="Chavez D."/>
            <person name="Chavez A."/>
            <person name="Chen L."/>
            <person name="Chu H.-S."/>
            <person name="Claassen K.J."/>
            <person name="Cockrell R."/>
            <person name="Collins M."/>
            <person name="Cooper J.A."/>
            <person name="Cree A."/>
            <person name="Curry S.M."/>
            <person name="Da Y."/>
            <person name="Dao M.D."/>
            <person name="Das B."/>
            <person name="Davila M.-L."/>
            <person name="Davy-Carroll L."/>
            <person name="Denson S."/>
            <person name="Dinh H."/>
            <person name="Ebong V.E."/>
            <person name="Edwards J.R."/>
            <person name="Egan A."/>
            <person name="El-Daye J."/>
            <person name="Escobedo L."/>
            <person name="Fernandez S."/>
            <person name="Fernando P.R."/>
            <person name="Flagg N."/>
            <person name="Forbes L.D."/>
            <person name="Fowler R.G."/>
            <person name="Fu Q."/>
            <person name="Gabisi R.A."/>
            <person name="Ganer J."/>
            <person name="Garbino Pronczuk A."/>
            <person name="Garcia R.M."/>
            <person name="Garner T."/>
            <person name="Garrett T.E."/>
            <person name="Gonzalez D.A."/>
            <person name="Hamid H."/>
            <person name="Hawkins E.S."/>
            <person name="Hirani K."/>
            <person name="Hogues M.E."/>
            <person name="Hollins B."/>
            <person name="Hsiao C.-H."/>
            <person name="Jabil R."/>
            <person name="James M.L."/>
            <person name="Jhangiani S.N."/>
            <person name="Johnson B."/>
            <person name="Johnson Q."/>
            <person name="Joshi V."/>
            <person name="Kalu J.B."/>
            <person name="Kam C."/>
            <person name="Kashfia A."/>
            <person name="Keebler J."/>
            <person name="Kisamo H."/>
            <person name="Kovar C.L."/>
            <person name="Lago L.A."/>
            <person name="Lai C.-Y."/>
            <person name="Laidlaw J."/>
            <person name="Lara F."/>
            <person name="Le T.-K."/>
            <person name="Lee S.L."/>
            <person name="Legall F.H."/>
            <person name="Lemon S.J."/>
            <person name="Lewis L.R."/>
            <person name="Li B."/>
            <person name="Liu Y."/>
            <person name="Liu Y.-S."/>
            <person name="Lopez J."/>
            <person name="Lozado R.J."/>
            <person name="Lu J."/>
            <person name="Madu R.C."/>
            <person name="Maheshwari M."/>
            <person name="Maheshwari R."/>
            <person name="Malloy K."/>
            <person name="Martinez E."/>
            <person name="Mathew T."/>
            <person name="Mercado I.C."/>
            <person name="Mercado C."/>
            <person name="Meyer B."/>
            <person name="Montgomery K."/>
            <person name="Morgan M.B."/>
            <person name="Munidasa M."/>
            <person name="Nazareth L.V."/>
            <person name="Nelson J."/>
            <person name="Ng B.M."/>
            <person name="Nguyen N.B."/>
            <person name="Nguyen P.Q."/>
            <person name="Nguyen T."/>
            <person name="Obregon M."/>
            <person name="Okwuonu G.O."/>
            <person name="Onwere C.G."/>
            <person name="Orozco G."/>
            <person name="Parra A."/>
            <person name="Patel S."/>
            <person name="Patil S."/>
            <person name="Perez A."/>
            <person name="Perez Y."/>
            <person name="Pham C."/>
            <person name="Primus E.L."/>
            <person name="Pu L.-L."/>
            <person name="Puazo M."/>
            <person name="Qin X."/>
            <person name="Quiroz J.B."/>
            <person name="Reese J."/>
            <person name="Richards S."/>
            <person name="Rives C.M."/>
            <person name="Robberts R."/>
            <person name="Ruiz S.J."/>
            <person name="Ruiz M.J."/>
            <person name="Santibanez J."/>
            <person name="Schneider B.W."/>
            <person name="Sisson I."/>
            <person name="Smith M."/>
            <person name="Sodergren E."/>
            <person name="Song X.-Z."/>
            <person name="Song B.B."/>
            <person name="Summersgill H."/>
            <person name="Thelus R."/>
            <person name="Thornton R.D."/>
            <person name="Trejos Z.Y."/>
            <person name="Usmani K."/>
            <person name="Vattathil S."/>
            <person name="Villasana D."/>
            <person name="Walker D.L."/>
            <person name="Wang S."/>
            <person name="Wang K."/>
            <person name="White C.S."/>
            <person name="Williams A.C."/>
            <person name="Williamson J."/>
            <person name="Wilson K."/>
            <person name="Woghiren I.O."/>
            <person name="Woodworth J.R."/>
            <person name="Worley K.C."/>
            <person name="Wright R.A."/>
            <person name="Wu W."/>
            <person name="Young L."/>
            <person name="Zhang L."/>
            <person name="Zhang J."/>
            <person name="Zhu Y."/>
            <person name="Muzny D.M."/>
            <person name="Weinstock G."/>
            <person name="Gibbs R.A."/>
        </authorList>
    </citation>
    <scope>NUCLEOTIDE SEQUENCE [LARGE SCALE GENOMIC DNA]</scope>
    <source>
        <strain evidence="7">LSR1</strain>
    </source>
</reference>
<dbReference type="Pfam" id="PF04145">
    <property type="entry name" value="Ctr"/>
    <property type="match status" value="1"/>
</dbReference>
<feature type="compositionally biased region" description="Polar residues" evidence="5">
    <location>
        <begin position="22"/>
        <end position="32"/>
    </location>
</feature>
<dbReference type="InterPro" id="IPR007274">
    <property type="entry name" value="Cop_transporter"/>
</dbReference>
<evidence type="ECO:0000256" key="2">
    <source>
        <dbReference type="ARBA" id="ARBA00022989"/>
    </source>
</evidence>
<evidence type="ECO:0000256" key="5">
    <source>
        <dbReference type="SAM" id="MobiDB-lite"/>
    </source>
</evidence>
<keyword evidence="7" id="KW-1185">Reference proteome</keyword>
<protein>
    <recommendedName>
        <fullName evidence="4">Copper transport protein</fullName>
    </recommendedName>
</protein>
<evidence type="ECO:0000313" key="6">
    <source>
        <dbReference type="EnsemblMetazoa" id="XP_008180669.1"/>
    </source>
</evidence>
<keyword evidence="4" id="KW-0406">Ion transport</keyword>
<dbReference type="OMA" id="AKTVACH"/>
<evidence type="ECO:0000256" key="3">
    <source>
        <dbReference type="ARBA" id="ARBA00023136"/>
    </source>
</evidence>
<comment type="subcellular location">
    <subcellularLocation>
        <location evidence="4">Membrane</location>
        <topology evidence="4">Multi-pass membrane protein</topology>
    </subcellularLocation>
</comment>
<name>A0A8R2AZH3_ACYPI</name>
<keyword evidence="4" id="KW-0813">Transport</keyword>
<gene>
    <name evidence="6" type="primary">100165693</name>
</gene>
<dbReference type="GO" id="GO:0016020">
    <property type="term" value="C:membrane"/>
    <property type="evidence" value="ECO:0007669"/>
    <property type="project" value="UniProtKB-SubCell"/>
</dbReference>
<keyword evidence="4" id="KW-0187">Copper transport</keyword>
<feature type="transmembrane region" description="Helical" evidence="4">
    <location>
        <begin position="135"/>
        <end position="158"/>
    </location>
</feature>
<dbReference type="PANTHER" id="PTHR12483:SF115">
    <property type="entry name" value="COPPER TRANSPORT PROTEIN"/>
    <property type="match status" value="1"/>
</dbReference>
<keyword evidence="2 4" id="KW-1133">Transmembrane helix</keyword>
<dbReference type="OrthoDB" id="161814at2759"/>
<feature type="transmembrane region" description="Helical" evidence="4">
    <location>
        <begin position="61"/>
        <end position="84"/>
    </location>
</feature>
<dbReference type="PANTHER" id="PTHR12483">
    <property type="entry name" value="SOLUTE CARRIER FAMILY 31 COPPER TRANSPORTERS"/>
    <property type="match status" value="1"/>
</dbReference>
<organism evidence="6 7">
    <name type="scientific">Acyrthosiphon pisum</name>
    <name type="common">Pea aphid</name>
    <dbReference type="NCBI Taxonomy" id="7029"/>
    <lineage>
        <taxon>Eukaryota</taxon>
        <taxon>Metazoa</taxon>
        <taxon>Ecdysozoa</taxon>
        <taxon>Arthropoda</taxon>
        <taxon>Hexapoda</taxon>
        <taxon>Insecta</taxon>
        <taxon>Pterygota</taxon>
        <taxon>Neoptera</taxon>
        <taxon>Paraneoptera</taxon>
        <taxon>Hemiptera</taxon>
        <taxon>Sternorrhyncha</taxon>
        <taxon>Aphidomorpha</taxon>
        <taxon>Aphidoidea</taxon>
        <taxon>Aphididae</taxon>
        <taxon>Macrosiphini</taxon>
        <taxon>Acyrthosiphon</taxon>
    </lineage>
</organism>
<feature type="region of interest" description="Disordered" evidence="5">
    <location>
        <begin position="1"/>
        <end position="32"/>
    </location>
</feature>
<dbReference type="EnsemblMetazoa" id="XM_008182447.3">
    <property type="protein sequence ID" value="XP_008180669.1"/>
    <property type="gene ID" value="LOC100165693"/>
</dbReference>
<evidence type="ECO:0000313" key="7">
    <source>
        <dbReference type="Proteomes" id="UP000007819"/>
    </source>
</evidence>
<feature type="transmembrane region" description="Helical" evidence="4">
    <location>
        <begin position="164"/>
        <end position="183"/>
    </location>
</feature>
<evidence type="ECO:0000256" key="1">
    <source>
        <dbReference type="ARBA" id="ARBA00022692"/>
    </source>
</evidence>
<proteinExistence type="inferred from homology"/>
<sequence>MSHDHHNHNHQAIENHQHPTESSDSCCSGSEAPASSGQHMMHHMMSMSFHFGTNETVLFDWWTFSTTSGLVYSMIGIFLMATLYEGLKYFREYLFWKSYNAIQYRSVQIPLEKGPNDPVSQMVGKVLLKQPLPTMFSLTHLLQTFLHIVQISISYLLMLIFMTYNVWLCLAVLFGATLGYFLFGWKKSVVVDVTEHCH</sequence>
<evidence type="ECO:0000256" key="4">
    <source>
        <dbReference type="RuleBase" id="RU367022"/>
    </source>
</evidence>